<keyword evidence="3" id="KW-1185">Reference proteome</keyword>
<proteinExistence type="predicted"/>
<feature type="region of interest" description="Disordered" evidence="1">
    <location>
        <begin position="22"/>
        <end position="47"/>
    </location>
</feature>
<evidence type="ECO:0000313" key="2">
    <source>
        <dbReference type="EMBL" id="MBO8195812.1"/>
    </source>
</evidence>
<comment type="caution">
    <text evidence="2">The sequence shown here is derived from an EMBL/GenBank/DDBJ whole genome shotgun (WGS) entry which is preliminary data.</text>
</comment>
<sequence length="47" mass="4821">SRFMDFVGESNARAAEQAGEILHTMPDPPGPVSKGTAAPRLDGGQPG</sequence>
<feature type="non-terminal residue" evidence="2">
    <location>
        <position position="1"/>
    </location>
</feature>
<protein>
    <submittedName>
        <fullName evidence="2">MarR family transcriptional regulator</fullName>
    </submittedName>
</protein>
<reference evidence="2 3" key="1">
    <citation type="submission" date="2020-11" db="EMBL/GenBank/DDBJ databases">
        <title>Streptomyces spirodelae sp. nov., isolated from duckweed.</title>
        <authorList>
            <person name="Saimee Y."/>
            <person name="Duangmal K."/>
        </authorList>
    </citation>
    <scope>NUCLEOTIDE SEQUENCE [LARGE SCALE GENOMIC DNA]</scope>
    <source>
        <strain evidence="2 3">S16-07</strain>
    </source>
</reference>
<evidence type="ECO:0000313" key="3">
    <source>
        <dbReference type="Proteomes" id="UP001519064"/>
    </source>
</evidence>
<accession>A0ABS3XK81</accession>
<name>A0ABS3XK81_9ACTN</name>
<gene>
    <name evidence="2" type="ORF">ITI46_29800</name>
</gene>
<dbReference type="Proteomes" id="UP001519064">
    <property type="component" value="Unassembled WGS sequence"/>
</dbReference>
<organism evidence="2 3">
    <name type="scientific">Streptomyces oryzae</name>
    <dbReference type="NCBI Taxonomy" id="1434886"/>
    <lineage>
        <taxon>Bacteria</taxon>
        <taxon>Bacillati</taxon>
        <taxon>Actinomycetota</taxon>
        <taxon>Actinomycetes</taxon>
        <taxon>Kitasatosporales</taxon>
        <taxon>Streptomycetaceae</taxon>
        <taxon>Streptomyces</taxon>
    </lineage>
</organism>
<evidence type="ECO:0000256" key="1">
    <source>
        <dbReference type="SAM" id="MobiDB-lite"/>
    </source>
</evidence>
<dbReference type="EMBL" id="JADKMA010000220">
    <property type="protein sequence ID" value="MBO8195812.1"/>
    <property type="molecule type" value="Genomic_DNA"/>
</dbReference>